<protein>
    <submittedName>
        <fullName evidence="1">Uncharacterized protein</fullName>
    </submittedName>
</protein>
<evidence type="ECO:0000313" key="1">
    <source>
        <dbReference type="EMBL" id="OAG23218.1"/>
    </source>
</evidence>
<proteinExistence type="predicted"/>
<dbReference type="VEuPathDB" id="FungiDB:CC77DRAFT_1018044"/>
<organism evidence="1 2">
    <name type="scientific">Alternaria alternata</name>
    <name type="common">Alternaria rot fungus</name>
    <name type="synonym">Torula alternata</name>
    <dbReference type="NCBI Taxonomy" id="5599"/>
    <lineage>
        <taxon>Eukaryota</taxon>
        <taxon>Fungi</taxon>
        <taxon>Dikarya</taxon>
        <taxon>Ascomycota</taxon>
        <taxon>Pezizomycotina</taxon>
        <taxon>Dothideomycetes</taxon>
        <taxon>Pleosporomycetidae</taxon>
        <taxon>Pleosporales</taxon>
        <taxon>Pleosporineae</taxon>
        <taxon>Pleosporaceae</taxon>
        <taxon>Alternaria</taxon>
        <taxon>Alternaria sect. Alternaria</taxon>
        <taxon>Alternaria alternata complex</taxon>
    </lineage>
</organism>
<dbReference type="Proteomes" id="UP000077248">
    <property type="component" value="Unassembled WGS sequence"/>
</dbReference>
<dbReference type="AlphaFoldDB" id="A0A177DUP6"/>
<reference evidence="1 2" key="1">
    <citation type="submission" date="2016-05" db="EMBL/GenBank/DDBJ databases">
        <title>Comparative analysis of secretome profiles of manganese(II)-oxidizing ascomycete fungi.</title>
        <authorList>
            <consortium name="DOE Joint Genome Institute"/>
            <person name="Zeiner C.A."/>
            <person name="Purvine S.O."/>
            <person name="Zink E.M."/>
            <person name="Wu S."/>
            <person name="Pasa-Tolic L."/>
            <person name="Chaput D.L."/>
            <person name="Haridas S."/>
            <person name="Grigoriev I.V."/>
            <person name="Santelli C.M."/>
            <person name="Hansel C.M."/>
        </authorList>
    </citation>
    <scope>NUCLEOTIDE SEQUENCE [LARGE SCALE GENOMIC DNA]</scope>
    <source>
        <strain evidence="1 2">SRC1lrK2f</strain>
    </source>
</reference>
<gene>
    <name evidence="1" type="ORF">CC77DRAFT_1018044</name>
</gene>
<keyword evidence="2" id="KW-1185">Reference proteome</keyword>
<accession>A0A177DUP6</accession>
<dbReference type="EMBL" id="KV441473">
    <property type="protein sequence ID" value="OAG23218.1"/>
    <property type="molecule type" value="Genomic_DNA"/>
</dbReference>
<dbReference type="RefSeq" id="XP_018388639.1">
    <property type="nucleotide sequence ID" value="XM_018524534.1"/>
</dbReference>
<sequence>MGLLRASFGDLGGAIFAGLLSSFSLIPSPWRWIEEERTRYVAVSLACAVKPTRILSTTWEEIFDSMCTTHDSRIPHAL</sequence>
<dbReference type="KEGG" id="aalt:CC77DRAFT_1018044"/>
<name>A0A177DUP6_ALTAL</name>
<evidence type="ECO:0000313" key="2">
    <source>
        <dbReference type="Proteomes" id="UP000077248"/>
    </source>
</evidence>
<dbReference type="GeneID" id="29110128"/>